<evidence type="ECO:0000256" key="2">
    <source>
        <dbReference type="SAM" id="MobiDB-lite"/>
    </source>
</evidence>
<accession>A0A1W0WMM1</accession>
<dbReference type="InterPro" id="IPR005018">
    <property type="entry name" value="DOMON_domain"/>
</dbReference>
<name>A0A1W0WMM1_HYPEX</name>
<feature type="signal peptide" evidence="3">
    <location>
        <begin position="1"/>
        <end position="23"/>
    </location>
</feature>
<dbReference type="OrthoDB" id="2448405at2759"/>
<dbReference type="PANTHER" id="PTHR24036">
    <property type="entry name" value="SKELETOR-RELATED"/>
    <property type="match status" value="1"/>
</dbReference>
<gene>
    <name evidence="6" type="ORF">BV898_09518</name>
</gene>
<dbReference type="CDD" id="cd09631">
    <property type="entry name" value="DOMON_DOH"/>
    <property type="match status" value="1"/>
</dbReference>
<feature type="domain" description="DM13" evidence="5">
    <location>
        <begin position="190"/>
        <end position="310"/>
    </location>
</feature>
<feature type="domain" description="DOMON" evidence="4">
    <location>
        <begin position="436"/>
        <end position="577"/>
    </location>
</feature>
<evidence type="ECO:0000313" key="6">
    <source>
        <dbReference type="EMBL" id="OQV16373.1"/>
    </source>
</evidence>
<reference evidence="7" key="1">
    <citation type="submission" date="2017-01" db="EMBL/GenBank/DDBJ databases">
        <title>Comparative genomics of anhydrobiosis in the tardigrade Hypsibius dujardini.</title>
        <authorList>
            <person name="Yoshida Y."/>
            <person name="Koutsovoulos G."/>
            <person name="Laetsch D."/>
            <person name="Stevens L."/>
            <person name="Kumar S."/>
            <person name="Horikawa D."/>
            <person name="Ishino K."/>
            <person name="Komine S."/>
            <person name="Tomita M."/>
            <person name="Blaxter M."/>
            <person name="Arakawa K."/>
        </authorList>
    </citation>
    <scope>NUCLEOTIDE SEQUENCE [LARGE SCALE GENOMIC DNA]</scope>
    <source>
        <strain evidence="7">Z151</strain>
    </source>
</reference>
<keyword evidence="3" id="KW-0732">Signal</keyword>
<dbReference type="SMART" id="SM00664">
    <property type="entry name" value="DoH"/>
    <property type="match status" value="1"/>
</dbReference>
<feature type="chain" id="PRO_5012799987" evidence="3">
    <location>
        <begin position="24"/>
        <end position="668"/>
    </location>
</feature>
<evidence type="ECO:0000259" key="4">
    <source>
        <dbReference type="PROSITE" id="PS50836"/>
    </source>
</evidence>
<comment type="caution">
    <text evidence="6">The sequence shown here is derived from an EMBL/GenBank/DDBJ whole genome shotgun (WGS) entry which is preliminary data.</text>
</comment>
<dbReference type="InterPro" id="IPR052126">
    <property type="entry name" value="Spindle_Org/Thrombomodulin"/>
</dbReference>
<evidence type="ECO:0000256" key="3">
    <source>
        <dbReference type="SAM" id="SignalP"/>
    </source>
</evidence>
<keyword evidence="7" id="KW-1185">Reference proteome</keyword>
<evidence type="ECO:0000256" key="1">
    <source>
        <dbReference type="ARBA" id="ARBA00022737"/>
    </source>
</evidence>
<organism evidence="6 7">
    <name type="scientific">Hypsibius exemplaris</name>
    <name type="common">Freshwater tardigrade</name>
    <dbReference type="NCBI Taxonomy" id="2072580"/>
    <lineage>
        <taxon>Eukaryota</taxon>
        <taxon>Metazoa</taxon>
        <taxon>Ecdysozoa</taxon>
        <taxon>Tardigrada</taxon>
        <taxon>Eutardigrada</taxon>
        <taxon>Parachela</taxon>
        <taxon>Hypsibioidea</taxon>
        <taxon>Hypsibiidae</taxon>
        <taxon>Hypsibius</taxon>
    </lineage>
</organism>
<evidence type="ECO:0000259" key="5">
    <source>
        <dbReference type="PROSITE" id="PS51549"/>
    </source>
</evidence>
<evidence type="ECO:0000313" key="7">
    <source>
        <dbReference type="Proteomes" id="UP000192578"/>
    </source>
</evidence>
<feature type="domain" description="DM13" evidence="5">
    <location>
        <begin position="49"/>
        <end position="167"/>
    </location>
</feature>
<feature type="region of interest" description="Disordered" evidence="2">
    <location>
        <begin position="237"/>
        <end position="259"/>
    </location>
</feature>
<dbReference type="PROSITE" id="PS51549">
    <property type="entry name" value="DM13"/>
    <property type="match status" value="2"/>
</dbReference>
<dbReference type="InterPro" id="IPR019545">
    <property type="entry name" value="DM13_domain"/>
</dbReference>
<dbReference type="SMART" id="SM00686">
    <property type="entry name" value="DM13"/>
    <property type="match status" value="1"/>
</dbReference>
<dbReference type="InterPro" id="IPR045266">
    <property type="entry name" value="DOH_DOMON"/>
</dbReference>
<proteinExistence type="predicted"/>
<sequence length="668" mass="73049">MPRVQLFFLQFLFIMLQYECGAGSPFTTTSGSTTGSDRPYKGRLIGQLQTLKKKSSSPSEGASFVISGTIYAVDDRLLYVDKFTFDGGVQGLFIWGVSSDPRSLREDTFIIPWSQDCFSAPNCPSLPAIWEENMLIALPRNISLLTVTEITIGIRNTAVIYPELQERFASAIIPPGFIAPRPYVLPSQLGHAVMTAGTSSGPITVQDSRRILLERVTYDGTGSDAYFWVDRSPEPTKSGFKVAPNQDETPPLPLSRLPRENDTQYDALLNLRRAFRPVTGSIQSLTVFELKSVAIYDRNYGTVYGDAPFNGTALKGIIPPALDDLTVQRISNKAATLIRDLNYQIGMDNDITALPCGGGSNGPRPTFPRASSRIQLELANDMQSDGPHFQQQLRSVADAWNHLSEFTNHTELKPPTLTAAPSRLLRNVWNCEILDDLFEVQWKVHGGSFVTFTLSAPLSALPDRAFSYMAFGISGSKARSEMIGADVTAGFLTPPSRVVLSDLILGGQAKCQRDNPKLDAVCPRSLLNGKQASKLFGGGGLKDGKISFSFRRPVERQDILGKDIPLDGPTFVVWAIGPMNQSTELPEYHTAHTKKSVMLDFGRTAFNNCTQHAATATPSSVDNTSPFHPLNDLLLFEKNNIPSTSTTITPSLNDTSTASFLTSSRSLS</sequence>
<dbReference type="EMBL" id="MTYJ01000075">
    <property type="protein sequence ID" value="OQV16373.1"/>
    <property type="molecule type" value="Genomic_DNA"/>
</dbReference>
<dbReference type="Pfam" id="PF10517">
    <property type="entry name" value="DM13"/>
    <property type="match status" value="1"/>
</dbReference>
<keyword evidence="1" id="KW-0677">Repeat</keyword>
<dbReference type="AlphaFoldDB" id="A0A1W0WMM1"/>
<dbReference type="PROSITE" id="PS50836">
    <property type="entry name" value="DOMON"/>
    <property type="match status" value="1"/>
</dbReference>
<protein>
    <submittedName>
        <fullName evidence="6">Uncharacterized protein</fullName>
    </submittedName>
</protein>
<dbReference type="Proteomes" id="UP000192578">
    <property type="component" value="Unassembled WGS sequence"/>
</dbReference>
<dbReference type="PANTHER" id="PTHR24036:SF5">
    <property type="entry name" value="THROMBOMODULIN"/>
    <property type="match status" value="1"/>
</dbReference>